<reference evidence="1 3" key="1">
    <citation type="journal article" date="2011" name="Nature">
        <title>The Medicago genome provides insight into the evolution of rhizobial symbioses.</title>
        <authorList>
            <person name="Young N.D."/>
            <person name="Debelle F."/>
            <person name="Oldroyd G.E."/>
            <person name="Geurts R."/>
            <person name="Cannon S.B."/>
            <person name="Udvardi M.K."/>
            <person name="Benedito V.A."/>
            <person name="Mayer K.F."/>
            <person name="Gouzy J."/>
            <person name="Schoof H."/>
            <person name="Van de Peer Y."/>
            <person name="Proost S."/>
            <person name="Cook D.R."/>
            <person name="Meyers B.C."/>
            <person name="Spannagl M."/>
            <person name="Cheung F."/>
            <person name="De Mita S."/>
            <person name="Krishnakumar V."/>
            <person name="Gundlach H."/>
            <person name="Zhou S."/>
            <person name="Mudge J."/>
            <person name="Bharti A.K."/>
            <person name="Murray J.D."/>
            <person name="Naoumkina M.A."/>
            <person name="Rosen B."/>
            <person name="Silverstein K.A."/>
            <person name="Tang H."/>
            <person name="Rombauts S."/>
            <person name="Zhao P.X."/>
            <person name="Zhou P."/>
            <person name="Barbe V."/>
            <person name="Bardou P."/>
            <person name="Bechner M."/>
            <person name="Bellec A."/>
            <person name="Berger A."/>
            <person name="Berges H."/>
            <person name="Bidwell S."/>
            <person name="Bisseling T."/>
            <person name="Choisne N."/>
            <person name="Couloux A."/>
            <person name="Denny R."/>
            <person name="Deshpande S."/>
            <person name="Dai X."/>
            <person name="Doyle J.J."/>
            <person name="Dudez A.M."/>
            <person name="Farmer A.D."/>
            <person name="Fouteau S."/>
            <person name="Franken C."/>
            <person name="Gibelin C."/>
            <person name="Gish J."/>
            <person name="Goldstein S."/>
            <person name="Gonzalez A.J."/>
            <person name="Green P.J."/>
            <person name="Hallab A."/>
            <person name="Hartog M."/>
            <person name="Hua A."/>
            <person name="Humphray S.J."/>
            <person name="Jeong D.H."/>
            <person name="Jing Y."/>
            <person name="Jocker A."/>
            <person name="Kenton S.M."/>
            <person name="Kim D.J."/>
            <person name="Klee K."/>
            <person name="Lai H."/>
            <person name="Lang C."/>
            <person name="Lin S."/>
            <person name="Macmil S.L."/>
            <person name="Magdelenat G."/>
            <person name="Matthews L."/>
            <person name="McCorrison J."/>
            <person name="Monaghan E.L."/>
            <person name="Mun J.H."/>
            <person name="Najar F.Z."/>
            <person name="Nicholson C."/>
            <person name="Noirot C."/>
            <person name="O'Bleness M."/>
            <person name="Paule C.R."/>
            <person name="Poulain J."/>
            <person name="Prion F."/>
            <person name="Qin B."/>
            <person name="Qu C."/>
            <person name="Retzel E.F."/>
            <person name="Riddle C."/>
            <person name="Sallet E."/>
            <person name="Samain S."/>
            <person name="Samson N."/>
            <person name="Sanders I."/>
            <person name="Saurat O."/>
            <person name="Scarpelli C."/>
            <person name="Schiex T."/>
            <person name="Segurens B."/>
            <person name="Severin A.J."/>
            <person name="Sherrier D.J."/>
            <person name="Shi R."/>
            <person name="Sims S."/>
            <person name="Singer S.R."/>
            <person name="Sinharoy S."/>
            <person name="Sterck L."/>
            <person name="Viollet A."/>
            <person name="Wang B.B."/>
            <person name="Wang K."/>
            <person name="Wang M."/>
            <person name="Wang X."/>
            <person name="Warfsmann J."/>
            <person name="Weissenbach J."/>
            <person name="White D.D."/>
            <person name="White J.D."/>
            <person name="Wiley G.B."/>
            <person name="Wincker P."/>
            <person name="Xing Y."/>
            <person name="Yang L."/>
            <person name="Yao Z."/>
            <person name="Ying F."/>
            <person name="Zhai J."/>
            <person name="Zhou L."/>
            <person name="Zuber A."/>
            <person name="Denarie J."/>
            <person name="Dixon R.A."/>
            <person name="May G.D."/>
            <person name="Schwartz D.C."/>
            <person name="Rogers J."/>
            <person name="Quetier F."/>
            <person name="Town C.D."/>
            <person name="Roe B.A."/>
        </authorList>
    </citation>
    <scope>NUCLEOTIDE SEQUENCE [LARGE SCALE GENOMIC DNA]</scope>
    <source>
        <strain evidence="1">A17</strain>
        <strain evidence="2 3">cv. Jemalong A17</strain>
    </source>
</reference>
<dbReference type="Proteomes" id="UP000002051">
    <property type="component" value="Chromosome 8"/>
</dbReference>
<accession>G7LGZ2</accession>
<evidence type="ECO:0000313" key="2">
    <source>
        <dbReference type="EnsemblPlants" id="AET03241"/>
    </source>
</evidence>
<evidence type="ECO:0000313" key="1">
    <source>
        <dbReference type="EMBL" id="AET03241.1"/>
    </source>
</evidence>
<name>G7LGZ2_MEDTR</name>
<keyword evidence="3" id="KW-1185">Reference proteome</keyword>
<dbReference type="EnsemblPlants" id="AET03241">
    <property type="protein sequence ID" value="AET03241"/>
    <property type="gene ID" value="MTR_8g066490"/>
</dbReference>
<dbReference type="PaxDb" id="3880-AET03241"/>
<reference evidence="1 3" key="2">
    <citation type="journal article" date="2014" name="BMC Genomics">
        <title>An improved genome release (version Mt4.0) for the model legume Medicago truncatula.</title>
        <authorList>
            <person name="Tang H."/>
            <person name="Krishnakumar V."/>
            <person name="Bidwell S."/>
            <person name="Rosen B."/>
            <person name="Chan A."/>
            <person name="Zhou S."/>
            <person name="Gentzbittel L."/>
            <person name="Childs K.L."/>
            <person name="Yandell M."/>
            <person name="Gundlach H."/>
            <person name="Mayer K.F."/>
            <person name="Schwartz D.C."/>
            <person name="Town C.D."/>
        </authorList>
    </citation>
    <scope>GENOME REANNOTATION</scope>
    <source>
        <strain evidence="2 3">cv. Jemalong A17</strain>
    </source>
</reference>
<reference evidence="2" key="3">
    <citation type="submission" date="2015-04" db="UniProtKB">
        <authorList>
            <consortium name="EnsemblPlants"/>
        </authorList>
    </citation>
    <scope>IDENTIFICATION</scope>
    <source>
        <strain evidence="2">cv. Jemalong A17</strain>
    </source>
</reference>
<protein>
    <submittedName>
        <fullName evidence="1 2">Uncharacterized protein</fullName>
    </submittedName>
</protein>
<sequence>MVSSLSPNSNLGLQHCGSKPIWLDMWKTRAFFSAVSTNLPSQNHWECWWVSVCAYGCPMCTTGWA</sequence>
<dbReference type="AlphaFoldDB" id="G7LGZ2"/>
<gene>
    <name evidence="1" type="ordered locus">MTR_8g066490</name>
</gene>
<dbReference type="HOGENOM" id="CLU_2853154_0_0_1"/>
<organism evidence="1 3">
    <name type="scientific">Medicago truncatula</name>
    <name type="common">Barrel medic</name>
    <name type="synonym">Medicago tribuloides</name>
    <dbReference type="NCBI Taxonomy" id="3880"/>
    <lineage>
        <taxon>Eukaryota</taxon>
        <taxon>Viridiplantae</taxon>
        <taxon>Streptophyta</taxon>
        <taxon>Embryophyta</taxon>
        <taxon>Tracheophyta</taxon>
        <taxon>Spermatophyta</taxon>
        <taxon>Magnoliopsida</taxon>
        <taxon>eudicotyledons</taxon>
        <taxon>Gunneridae</taxon>
        <taxon>Pentapetalae</taxon>
        <taxon>rosids</taxon>
        <taxon>fabids</taxon>
        <taxon>Fabales</taxon>
        <taxon>Fabaceae</taxon>
        <taxon>Papilionoideae</taxon>
        <taxon>50 kb inversion clade</taxon>
        <taxon>NPAAA clade</taxon>
        <taxon>Hologalegina</taxon>
        <taxon>IRL clade</taxon>
        <taxon>Trifolieae</taxon>
        <taxon>Medicago</taxon>
    </lineage>
</organism>
<proteinExistence type="predicted"/>
<evidence type="ECO:0000313" key="3">
    <source>
        <dbReference type="Proteomes" id="UP000002051"/>
    </source>
</evidence>
<dbReference type="EMBL" id="CM001224">
    <property type="protein sequence ID" value="AET03241.1"/>
    <property type="molecule type" value="Genomic_DNA"/>
</dbReference>